<feature type="domain" description="Minor extracellular protease Epr GA-like" evidence="2">
    <location>
        <begin position="1008"/>
        <end position="1111"/>
    </location>
</feature>
<feature type="coiled-coil region" evidence="1">
    <location>
        <begin position="3332"/>
        <end position="3383"/>
    </location>
</feature>
<feature type="domain" description="Minor extracellular protease Epr GA-like" evidence="2">
    <location>
        <begin position="4053"/>
        <end position="4156"/>
    </location>
</feature>
<feature type="coiled-coil region" evidence="1">
    <location>
        <begin position="2807"/>
        <end position="2858"/>
    </location>
</feature>
<feature type="domain" description="Minor extracellular protease Epr GA-like" evidence="2">
    <location>
        <begin position="903"/>
        <end position="1006"/>
    </location>
</feature>
<evidence type="ECO:0000259" key="2">
    <source>
        <dbReference type="Pfam" id="PF22775"/>
    </source>
</evidence>
<feature type="domain" description="Minor extracellular protease Epr GA-like" evidence="2">
    <location>
        <begin position="1428"/>
        <end position="1531"/>
    </location>
</feature>
<feature type="coiled-coil region" evidence="1">
    <location>
        <begin position="2492"/>
        <end position="2543"/>
    </location>
</feature>
<feature type="domain" description="Minor extracellular protease Epr GA-like" evidence="2">
    <location>
        <begin position="2058"/>
        <end position="2161"/>
    </location>
</feature>
<feature type="coiled-coil region" evidence="1">
    <location>
        <begin position="497"/>
        <end position="548"/>
    </location>
</feature>
<feature type="coiled-coil region" evidence="1">
    <location>
        <begin position="3857"/>
        <end position="3908"/>
    </location>
</feature>
<feature type="domain" description="Minor extracellular protease Epr GA-like" evidence="2">
    <location>
        <begin position="693"/>
        <end position="796"/>
    </location>
</feature>
<feature type="domain" description="Minor extracellular protease Epr GA-like" evidence="2">
    <location>
        <begin position="483"/>
        <end position="586"/>
    </location>
</feature>
<feature type="domain" description="Minor extracellular protease Epr GA-like" evidence="2">
    <location>
        <begin position="1743"/>
        <end position="1846"/>
    </location>
</feature>
<feature type="coiled-coil region" evidence="1">
    <location>
        <begin position="3962"/>
        <end position="4013"/>
    </location>
</feature>
<feature type="coiled-coil region" evidence="1">
    <location>
        <begin position="812"/>
        <end position="863"/>
    </location>
</feature>
<dbReference type="EMBL" id="CP073115">
    <property type="protein sequence ID" value="UTG69733.1"/>
    <property type="molecule type" value="Genomic_DNA"/>
</dbReference>
<feature type="coiled-coil region" evidence="1">
    <location>
        <begin position="4172"/>
        <end position="4223"/>
    </location>
</feature>
<feature type="domain" description="Minor extracellular protease Epr GA-like" evidence="2">
    <location>
        <begin position="1848"/>
        <end position="1951"/>
    </location>
</feature>
<feature type="domain" description="Minor extracellular protease Epr GA-like" evidence="2">
    <location>
        <begin position="174"/>
        <end position="271"/>
    </location>
</feature>
<feature type="coiled-coil region" evidence="1">
    <location>
        <begin position="1442"/>
        <end position="1493"/>
    </location>
</feature>
<feature type="domain" description="Minor extracellular protease Epr GA-like" evidence="2">
    <location>
        <begin position="1638"/>
        <end position="1741"/>
    </location>
</feature>
<feature type="domain" description="Minor extracellular protease Epr GA-like" evidence="2">
    <location>
        <begin position="3633"/>
        <end position="3736"/>
    </location>
</feature>
<feature type="domain" description="Minor extracellular protease Epr GA-like" evidence="2">
    <location>
        <begin position="1323"/>
        <end position="1426"/>
    </location>
</feature>
<feature type="domain" description="Minor extracellular protease Epr GA-like" evidence="2">
    <location>
        <begin position="3318"/>
        <end position="3421"/>
    </location>
</feature>
<feature type="domain" description="Minor extracellular protease Epr GA-like" evidence="2">
    <location>
        <begin position="2163"/>
        <end position="2266"/>
    </location>
</feature>
<feature type="domain" description="Minor extracellular protease Epr GA-like" evidence="2">
    <location>
        <begin position="2268"/>
        <end position="2371"/>
    </location>
</feature>
<feature type="domain" description="Minor extracellular protease Epr GA-like" evidence="2">
    <location>
        <begin position="1953"/>
        <end position="2056"/>
    </location>
</feature>
<feature type="coiled-coil region" evidence="1">
    <location>
        <begin position="3227"/>
        <end position="3278"/>
    </location>
</feature>
<feature type="domain" description="Minor extracellular protease Epr GA-like" evidence="2">
    <location>
        <begin position="3108"/>
        <end position="3211"/>
    </location>
</feature>
<feature type="coiled-coil region" evidence="1">
    <location>
        <begin position="707"/>
        <end position="758"/>
    </location>
</feature>
<feature type="coiled-coil region" evidence="1">
    <location>
        <begin position="917"/>
        <end position="968"/>
    </location>
</feature>
<organism evidence="3 4">
    <name type="scientific">Neisseria subflava</name>
    <dbReference type="NCBI Taxonomy" id="28449"/>
    <lineage>
        <taxon>Bacteria</taxon>
        <taxon>Pseudomonadati</taxon>
        <taxon>Pseudomonadota</taxon>
        <taxon>Betaproteobacteria</taxon>
        <taxon>Neisseriales</taxon>
        <taxon>Neisseriaceae</taxon>
        <taxon>Neisseria</taxon>
    </lineage>
</organism>
<feature type="coiled-coil region" evidence="1">
    <location>
        <begin position="2597"/>
        <end position="2648"/>
    </location>
</feature>
<feature type="domain" description="Minor extracellular protease Epr GA-like" evidence="2">
    <location>
        <begin position="1113"/>
        <end position="1216"/>
    </location>
</feature>
<feature type="domain" description="Minor extracellular protease Epr GA-like" evidence="2">
    <location>
        <begin position="1218"/>
        <end position="1321"/>
    </location>
</feature>
<feature type="coiled-coil region" evidence="1">
    <location>
        <begin position="3647"/>
        <end position="3698"/>
    </location>
</feature>
<feature type="domain" description="Minor extracellular protease Epr GA-like" evidence="2">
    <location>
        <begin position="3003"/>
        <end position="3106"/>
    </location>
</feature>
<keyword evidence="1" id="KW-0175">Coiled coil</keyword>
<feature type="coiled-coil region" evidence="1">
    <location>
        <begin position="3437"/>
        <end position="3488"/>
    </location>
</feature>
<feature type="domain" description="Minor extracellular protease Epr GA-like" evidence="2">
    <location>
        <begin position="378"/>
        <end position="481"/>
    </location>
</feature>
<feature type="coiled-coil region" evidence="1">
    <location>
        <begin position="2282"/>
        <end position="2333"/>
    </location>
</feature>
<feature type="domain" description="Minor extracellular protease Epr GA-like" evidence="2">
    <location>
        <begin position="2478"/>
        <end position="2581"/>
    </location>
</feature>
<feature type="domain" description="Minor extracellular protease Epr GA-like" evidence="2">
    <location>
        <begin position="2583"/>
        <end position="2686"/>
    </location>
</feature>
<feature type="coiled-coil region" evidence="1">
    <location>
        <begin position="182"/>
        <end position="233"/>
    </location>
</feature>
<name>A0A9X9HUK5_NEISU</name>
<accession>A0A9X9HUK5</accession>
<dbReference type="Pfam" id="PF22775">
    <property type="entry name" value="GA_3"/>
    <property type="match status" value="39"/>
</dbReference>
<evidence type="ECO:0000256" key="1">
    <source>
        <dbReference type="SAM" id="Coils"/>
    </source>
</evidence>
<feature type="domain" description="Minor extracellular protease Epr GA-like" evidence="2">
    <location>
        <begin position="2898"/>
        <end position="3001"/>
    </location>
</feature>
<feature type="coiled-coil region" evidence="1">
    <location>
        <begin position="3017"/>
        <end position="3068"/>
    </location>
</feature>
<feature type="domain" description="Minor extracellular protease Epr GA-like" evidence="2">
    <location>
        <begin position="3948"/>
        <end position="4051"/>
    </location>
</feature>
<feature type="coiled-coil region" evidence="1">
    <location>
        <begin position="2177"/>
        <end position="2228"/>
    </location>
</feature>
<dbReference type="Proteomes" id="UP001057296">
    <property type="component" value="Chromosome"/>
</dbReference>
<feature type="coiled-coil region" evidence="1">
    <location>
        <begin position="1547"/>
        <end position="1598"/>
    </location>
</feature>
<feature type="domain" description="Minor extracellular protease Epr GA-like" evidence="2">
    <location>
        <begin position="588"/>
        <end position="691"/>
    </location>
</feature>
<feature type="domain" description="Minor extracellular protease Epr GA-like" evidence="2">
    <location>
        <begin position="3738"/>
        <end position="3841"/>
    </location>
</feature>
<feature type="coiled-coil region" evidence="1">
    <location>
        <begin position="1127"/>
        <end position="1178"/>
    </location>
</feature>
<feature type="coiled-coil region" evidence="1">
    <location>
        <begin position="3122"/>
        <end position="3173"/>
    </location>
</feature>
<evidence type="ECO:0000313" key="3">
    <source>
        <dbReference type="EMBL" id="UTG69733.1"/>
    </source>
</evidence>
<feature type="domain" description="Minor extracellular protease Epr GA-like" evidence="2">
    <location>
        <begin position="2793"/>
        <end position="2896"/>
    </location>
</feature>
<feature type="coiled-coil region" evidence="1">
    <location>
        <begin position="2702"/>
        <end position="2753"/>
    </location>
</feature>
<dbReference type="RefSeq" id="WP_254324225.1">
    <property type="nucleotide sequence ID" value="NZ_CP073115.1"/>
</dbReference>
<feature type="domain" description="Minor extracellular protease Epr GA-like" evidence="2">
    <location>
        <begin position="273"/>
        <end position="376"/>
    </location>
</feature>
<feature type="coiled-coil region" evidence="1">
    <location>
        <begin position="1652"/>
        <end position="1703"/>
    </location>
</feature>
<feature type="coiled-coil region" evidence="1">
    <location>
        <begin position="1862"/>
        <end position="1913"/>
    </location>
</feature>
<feature type="coiled-coil region" evidence="1">
    <location>
        <begin position="1757"/>
        <end position="1808"/>
    </location>
</feature>
<proteinExistence type="predicted"/>
<feature type="coiled-coil region" evidence="1">
    <location>
        <begin position="2072"/>
        <end position="2123"/>
    </location>
</feature>
<evidence type="ECO:0000313" key="4">
    <source>
        <dbReference type="Proteomes" id="UP001057296"/>
    </source>
</evidence>
<protein>
    <recommendedName>
        <fullName evidence="2">Minor extracellular protease Epr GA-like domain-containing protein</fullName>
    </recommendedName>
</protein>
<feature type="domain" description="Minor extracellular protease Epr GA-like" evidence="2">
    <location>
        <begin position="3423"/>
        <end position="3526"/>
    </location>
</feature>
<feature type="domain" description="Minor extracellular protease Epr GA-like" evidence="2">
    <location>
        <begin position="3843"/>
        <end position="3946"/>
    </location>
</feature>
<feature type="domain" description="Minor extracellular protease Epr GA-like" evidence="2">
    <location>
        <begin position="3528"/>
        <end position="3631"/>
    </location>
</feature>
<sequence length="4273" mass="429129">MSKNISVKINSGNETVETVKLNTTNKKVIIKAQPNVNYELVDDNTQYAPETIDTKRIGNDLHIAFESTDINQESDLVLEGYYENNNTELLLGKAENGQYYAYVPQSGVESDAVTLLAEQVFAPQALGGNSVATPFWAFNPNWLWAAAGVAAVGGIIAAASGSSGSSSAPVGNSALNDALAKVKAAEAAETAAEDALAKANKDGVISQQEADELKALNAKAAETKAAADEAVKALPADAKDAEGNTPAKLQARVDVLDGITVPAVTDANNNGIKDSDEAAIAGALEKVKAAEAAETAAEDALAKANKDGVISQQEADELKALNAKAAETKAAADEAVKALPADAKDAEGNTPAKLQARVDVLDGITVPAVTDANNNGIKDSDEAAIAGALEKVKAAEAAETAAEDALAKANKDGVISQQEADELKALNAKAAETKAAADEAVKALPADAKDAEGNTPAKLQARVDVLDGITVPAVTDANNNGIKDSDEAAIAGALEKVKAAEAAETAAEDALAKANKDGVISQQEADELKALNAKAAETKAAADEAVKALPADAKDAEGNTPAKLQARVDVLDGITVPAVTDANNNGIKDSDEAAIAGALEKVKAAEAAETAAEDALAKANKDGVISQQEADELKALNAKAAETKAAADEAVKALPADAKDAEGNTPAKLQARVDVLDGITVPAVTDANNNGIKDSDEAAIAGALEKVKAAEAAETAAEDALAKANKDGVISQQEADELKALNAKAAETKAAADEAVKALPADAKDAEGNTPAKLQARVDVLDGITVPAVTDANNNGIKDSDEAAIAGALEKVKAAEAAETAAEDALAKANKDGVISQQEADELKALNAKAAETKAAADEAVKALPADAKDAEGNTPAKLQARVDVLDGITVPAVTDANNNGIKDSDEAAIAGALEKVKAAEAAETAAEDALAKANKDGVISQQEADELKALNAKAAETKAAADEAVKALPADAKDAEGNTPAKLQARVDVLDGITVPAVTDANNNGIKDSDEAAIAGALEKVKAAEAAETAAEDALAKANKDGVISQQEADELKALNAKAAETKAAADEAVKALPADAKDAEGNTPAKLQARVDVLDGITVPAVTDANNNGIKDSDEAAIAGALEKVKAAEAAETAAEDALAKANKDGVISQQEADELKALNAKAAETKAAADEAVKALPADAKDAEGNTPAKLQARVDVLDGITVPAVTDANNNGIKDSDEAAIAGALEKVKAAEAAETAAEDALAKANKDGVISQQEADELKALNAKAAETKAAADEAVKALPADAKDAEGNTPAKLQARVDVLDGITVPAVTDANNNGIKDSDEAAIAGALEKVKAAEAAETAAEDALAKANKDGVISQQEADELKALNAKAAETKAAADEAVKALPADAKDAEGNTPAKLQARVDVLDGITVPAVTDANNNGIKDSDEAAIAGALEKVKAAEAAETAAEDALAKANKDGVISQQEADELKALNAKAAETKAAADEAVKALPADAKDAEGNTPAKLQARVDVLDGITVPAVTDANNNGIKDSDEAAIAGALEKVKAAEAAETAAEDALAKANKDGVISQQEADELKALNAKAAETKAAADEAVKALPADAKDAEGNTPAKLQARVDVLDGITVPAVTDANNNGIKDSDEAAIAGALEKVKAAEAAETAAEDALAKANKDGVISQQEADELKALNAKAAETKAAADEAVKALPADAKDAEGNTPAKLQARVDVLDGITVPAVTDANNNGIKDSDEAAIAGALEKVKAAEAAETAAEDALAKANKDGVISQQEADELKALNAKAAETKAAADEAVKALPADAKDAEGNTPAKLQARVDVLDGITVPAVTDANNNGIKDSDEAAIAGALEKVKAAEAAETAAEDALAKANKDGVISQQEADELKALNAKAAETKAAADEAVKALPADAKDAEGNTPAKLQARVDVLDGITVPAVTDANNNGIKDSDEAAIAGALEKVKAAEAAETAAEDALAKANKDGVISQQEADELKALNAKAAETKAAADEAVKALPADAKDAEGNTPAKLQARVDVLDGITVPAVTDANNNGIKDSDEAAIAGALEKVKAAEAAETAAEDALAKANKDGVISQQEADELKALNAKAAETKAAADEAVKALPADAKDAEGNTPAKLQARVDVLDGITVPAVTDANNNGIKDSDEAAIAGALEKVKAAEAAETAAEDALAKANKDGVISQQEADELKALNAKAAETKAAADEAVKALPADAKDAEGNTPAKLQARVDVLDGITVPAVTDANNNGIKDSDEAAIAGALEKVKAAEAAETAAEDALAKANKDGVISQQEADELKALNAKAAETKAAADEAVKALPADAKDAEGNTPAKLQARVDVLDGITVPAVTDANNNGIKDSDEAAIAGALEKVKAAEAAETAAEDALAKANKDGVISQQEADELKALNAKAAETKAAADEAVKALPADAKDAEGNTPAKLQARVDVLDGITVPAVTDANNNGIKDSDEAAIAGALEKVKAAEAAETAAEDALAKANKDGVISQQEADELKALNAKAAETKAAADEAVKALPADAKDAEGNTPAKLQARVDVLDGITVPAVTDANNNGIKDSDEAAIAGALEKVKAAEAAETAAEDALAKANKDGVISQQEADELKALNAKAAETKAAADEAVKALPADAKDAEGNTPAKLQARVDVLDGITVPAVTDANNNGIKDSDEAAIAGALEKVKAAEAAETAAEDALAKANKDGVISQQEADELKALNAKAAETKAAADEAVKALPADAKDAEGNTPAKLQARVDVLDGITVPAVTDANNNGIKDSDEAAIAGALEKVKAAEAAETAAEDALAKANKDGVISQQEADELKALNAKAAETKAAADEAVKALPADAKDAEGNTPAKLQARVDVLDGITVPAVTDANNNGIKDSDEAAIAGALEKVKAAEAAETAAEDALAKANKDGVISQQEADELKALNAKAAETKAAADEAVKALPADAKDAEGNTPAKLQARVDVLDGITVPAVTDANNNGIKDSDEAAIAGALEKVKAAEAAETAAEDALAKANKDGVISQQEADELKALNAKAAETKAAADEAVKALPADAKDAEGNTPAKLQARVDVLDGITVPAVTDANNNGIKDSDEAAIAGALEKVKAAEAAETAAEDALAKANKDGVISQQEADELKALNAKAAETKAAADEAVKALPADAKDAEGNTPAKLQARVDVLDGITVPAVTDANNNGIKDSDEAAIAGALEKVKAAEAAETAAEDALAKANKDGVISQQEADELKALNAKAAETKAAADEAVKALPADAKDAEGNTPAKLQARVDVLDGITVPAVTDANNNGIKDSDEAAIAGALEKVKAAEAAETAAEDALAKANKDGVISQQEADELKALNAKAAETKAAADEAVKALPADAKDAEGNTPAKLQARVDVLDGITVPAVTDANNNGIKDSDEAAIAGALEKVKAAEAAETAAEDALAKANKDGVISQQEADELKALNAKAAETKAAADEAVKALPADAKDAEGNTPAKLQARVDVLDGITVPAVTDANNNGIKDSDEAAIAGALEKVKAAEAAETAAEDALAKANKDGVISQQEADELKALNAKAAETKAAADEAVKALPADAKDAEGNTPAKLQARVDVLDGITVPAVTDANNNGIKDSDEAAIAGALEKVKAAEAAETAAEDALAKANKDGVISQQEADELKALNAKAAETKAAADEAVKALPADAKDAEGNTPAKLQARVDVLDGITVPAVTDANNNGIKDSDEAAIAGALEKVKAAEAAETAAEDALAKANKDGVISQQEADELKALNAKAAETKAAADEAVKALPADAKDAEGNTPAKLQARVDVLDGITVPAVTDANNNGIKDSDEAAIAGALEKVKAAEAAETAAEDALAKANKDGVISQQEADELKALNAKAAETKAAADEAVKALPADAKDAEGNTPAKLQARVDVLDGITVPAVTDANNNGIKDSDEAAIAGALEKVKAAEAAETAAEDALAKANKDGVISQQEADELKALNAKAAETKAAADEAVKALPADAKDAEGNTPAKLQARVDVLDGITVPAVTDANNNGIKDSDEAAIAGALEKVKAAEAAETAAEDALAKANKDGVISQQEADELKALNAKAAETKAAADEAVKALPADAKDAEGNTPAKLQARVDVLDGITVPAVTDANNNGIKDSDEAAIAGALEKVKAAEAAETAAEDALAKANKDGVISQQEADELKALNAKAAETKAAADEAVKALPADAKDAEGNTPAKLQARVDVLDGITVPAVTDANNNGIKDSDEAAIAAH</sequence>
<feature type="coiled-coil region" evidence="1">
    <location>
        <begin position="392"/>
        <end position="443"/>
    </location>
</feature>
<reference evidence="3" key="1">
    <citation type="submission" date="2021-04" db="EMBL/GenBank/DDBJ databases">
        <title>Characterizing Neisseria spp. as novel respiratory pathobionts in bronchiectasis.</title>
        <authorList>
            <person name="Li L."/>
            <person name="Mac Aogain M."/>
            <person name="Xu T."/>
            <person name="Jaggi T.K."/>
            <person name="Chan L.Y."/>
            <person name="Keir H.R."/>
            <person name="Dicker A.J."/>
            <person name="Qu J."/>
            <person name="Liu Y."/>
            <person name="Chen H.S."/>
            <person name="Koh M.S."/>
            <person name="Ong T.H."/>
            <person name="Lim A.Y.H."/>
            <person name="Abisheganaden J."/>
            <person name="Low T.B."/>
            <person name="Oliver B.G."/>
            <person name="Tan N.S."/>
            <person name="Fang M."/>
            <person name="Chalmers J.D."/>
            <person name="Chotirmall S.H."/>
        </authorList>
    </citation>
    <scope>NUCLEOTIDE SEQUENCE</scope>
    <source>
        <strain evidence="3">TT0077</strain>
    </source>
</reference>
<feature type="domain" description="Minor extracellular protease Epr GA-like" evidence="2">
    <location>
        <begin position="2688"/>
        <end position="2791"/>
    </location>
</feature>
<feature type="coiled-coil region" evidence="1">
    <location>
        <begin position="1337"/>
        <end position="1388"/>
    </location>
</feature>
<feature type="coiled-coil region" evidence="1">
    <location>
        <begin position="1022"/>
        <end position="1073"/>
    </location>
</feature>
<feature type="domain" description="Minor extracellular protease Epr GA-like" evidence="2">
    <location>
        <begin position="4158"/>
        <end position="4261"/>
    </location>
</feature>
<feature type="coiled-coil region" evidence="1">
    <location>
        <begin position="3752"/>
        <end position="3803"/>
    </location>
</feature>
<feature type="coiled-coil region" evidence="1">
    <location>
        <begin position="2387"/>
        <end position="2438"/>
    </location>
</feature>
<feature type="coiled-coil region" evidence="1">
    <location>
        <begin position="1967"/>
        <end position="2018"/>
    </location>
</feature>
<feature type="coiled-coil region" evidence="1">
    <location>
        <begin position="2912"/>
        <end position="2963"/>
    </location>
</feature>
<feature type="domain" description="Minor extracellular protease Epr GA-like" evidence="2">
    <location>
        <begin position="798"/>
        <end position="901"/>
    </location>
</feature>
<feature type="coiled-coil region" evidence="1">
    <location>
        <begin position="287"/>
        <end position="338"/>
    </location>
</feature>
<feature type="coiled-coil region" evidence="1">
    <location>
        <begin position="3542"/>
        <end position="3593"/>
    </location>
</feature>
<feature type="coiled-coil region" evidence="1">
    <location>
        <begin position="602"/>
        <end position="653"/>
    </location>
</feature>
<dbReference type="InterPro" id="IPR054725">
    <property type="entry name" value="Epr_GA-like"/>
</dbReference>
<feature type="domain" description="Minor extracellular protease Epr GA-like" evidence="2">
    <location>
        <begin position="2373"/>
        <end position="2476"/>
    </location>
</feature>
<feature type="domain" description="Minor extracellular protease Epr GA-like" evidence="2">
    <location>
        <begin position="1533"/>
        <end position="1636"/>
    </location>
</feature>
<feature type="coiled-coil region" evidence="1">
    <location>
        <begin position="4067"/>
        <end position="4118"/>
    </location>
</feature>
<gene>
    <name evidence="3" type="ORF">KCG54_11420</name>
</gene>
<feature type="domain" description="Minor extracellular protease Epr GA-like" evidence="2">
    <location>
        <begin position="3213"/>
        <end position="3316"/>
    </location>
</feature>
<feature type="coiled-coil region" evidence="1">
    <location>
        <begin position="1232"/>
        <end position="1283"/>
    </location>
</feature>